<keyword evidence="1" id="KW-1185">Reference proteome</keyword>
<protein>
    <submittedName>
        <fullName evidence="2">Ovule protein</fullName>
    </submittedName>
</protein>
<sequence>MLGRLLEGSIQPNNIHYSTRSRTYAAGKPTVYTQRPSRAKNSPLALRDNFNTSIKNQAANKGQPNNTWKSDVSRIKRKSSIPLGLAGSFRCPGSSS</sequence>
<accession>A0A1I7ZY11</accession>
<dbReference type="Proteomes" id="UP000095287">
    <property type="component" value="Unplaced"/>
</dbReference>
<evidence type="ECO:0000313" key="2">
    <source>
        <dbReference type="WBParaSite" id="L893_g3074.t1"/>
    </source>
</evidence>
<evidence type="ECO:0000313" key="1">
    <source>
        <dbReference type="Proteomes" id="UP000095287"/>
    </source>
</evidence>
<proteinExistence type="predicted"/>
<organism evidence="1 2">
    <name type="scientific">Steinernema glaseri</name>
    <dbReference type="NCBI Taxonomy" id="37863"/>
    <lineage>
        <taxon>Eukaryota</taxon>
        <taxon>Metazoa</taxon>
        <taxon>Ecdysozoa</taxon>
        <taxon>Nematoda</taxon>
        <taxon>Chromadorea</taxon>
        <taxon>Rhabditida</taxon>
        <taxon>Tylenchina</taxon>
        <taxon>Panagrolaimomorpha</taxon>
        <taxon>Strongyloidoidea</taxon>
        <taxon>Steinernematidae</taxon>
        <taxon>Steinernema</taxon>
    </lineage>
</organism>
<dbReference type="AlphaFoldDB" id="A0A1I7ZY11"/>
<reference evidence="2" key="1">
    <citation type="submission" date="2016-11" db="UniProtKB">
        <authorList>
            <consortium name="WormBaseParasite"/>
        </authorList>
    </citation>
    <scope>IDENTIFICATION</scope>
</reference>
<dbReference type="WBParaSite" id="L893_g3074.t1">
    <property type="protein sequence ID" value="L893_g3074.t1"/>
    <property type="gene ID" value="L893_g3074"/>
</dbReference>
<name>A0A1I7ZY11_9BILA</name>